<dbReference type="InterPro" id="IPR009057">
    <property type="entry name" value="Homeodomain-like_sf"/>
</dbReference>
<dbReference type="SMART" id="SM00717">
    <property type="entry name" value="SANT"/>
    <property type="match status" value="1"/>
</dbReference>
<dbReference type="AlphaFoldDB" id="A0AAV9QCL3"/>
<dbReference type="InterPro" id="IPR052833">
    <property type="entry name" value="Telomeric_DNA-bd_trans-reg"/>
</dbReference>
<dbReference type="Pfam" id="PF00249">
    <property type="entry name" value="Myb_DNA-binding"/>
    <property type="match status" value="1"/>
</dbReference>
<accession>A0AAV9QCL3</accession>
<feature type="compositionally biased region" description="Polar residues" evidence="4">
    <location>
        <begin position="462"/>
        <end position="480"/>
    </location>
</feature>
<dbReference type="Proteomes" id="UP001345827">
    <property type="component" value="Unassembled WGS sequence"/>
</dbReference>
<keyword evidence="2" id="KW-0539">Nucleus</keyword>
<dbReference type="Pfam" id="PF08558">
    <property type="entry name" value="TRF"/>
    <property type="match status" value="1"/>
</dbReference>
<evidence type="ECO:0000313" key="6">
    <source>
        <dbReference type="EMBL" id="KAK5539730.1"/>
    </source>
</evidence>
<sequence length="691" mass="75335">MSPGPLSPRAANDAAGVAASQRPKDEPSSQAPSASTFGTTVAHDDNPRSPKRQRLSPPDDSVEKRIALLSDFVPAAAEPQKKENEQSKMLQSTAAPVPAPPGIQNPIASTQPSKQKPVGMKNRLDSLPLLESIAGEILTFLARLTPSEALGLSNIPNSPKTREYAALRARFDPIRRMFYTGQPFLSTQDLQLRDVNQIESIRKANQATFMSSIFTGEIGLRDMDRGFLPVLVPENGSLLKAQASMFLELKTQGFITAWRTGAAPPHVVMADMFGPDLDKQILARRPGTTILGPTEQDFLNQLSSRREILQTHAKSNTLDQLPVKYRWEDFSREVVSYLKQSIEMSSNNGNAQADLKRSDPTKNLQRGQMEGQFSLHAPPPLAASTESILMQVTQGQTPTLTLFDDDFIVQAARAAEIALQEIGGVSAPEQAPTVPSPTPKQETSAASSTLPEQQQHDPRMENTMSKSPSTTNGNSDIPHASQTAPTLILYERARQAATAKASMIPRKGVVLAQRRPWTTEEEHALINGIDQVKGGHWSQILAMYGPGGSISEALKERNQVQLKDKARNLKLFFLKSGIEVPYYLQAVTGDLRTRAPGQASKLEEAKERDRMQLEADEMSFDDLDGFTALEDDEAQLQNMADAGAPSLNQKSPETDGLGQFAQPAESKTTFEPSMADVEAMIARAAAQASRK</sequence>
<dbReference type="InterPro" id="IPR001005">
    <property type="entry name" value="SANT/Myb"/>
</dbReference>
<dbReference type="CDD" id="cd11660">
    <property type="entry name" value="SANT_TRF"/>
    <property type="match status" value="1"/>
</dbReference>
<evidence type="ECO:0000256" key="4">
    <source>
        <dbReference type="SAM" id="MobiDB-lite"/>
    </source>
</evidence>
<dbReference type="GO" id="GO:0010833">
    <property type="term" value="P:telomere maintenance via telomere lengthening"/>
    <property type="evidence" value="ECO:0007669"/>
    <property type="project" value="TreeGrafter"/>
</dbReference>
<evidence type="ECO:0000313" key="7">
    <source>
        <dbReference type="Proteomes" id="UP001345827"/>
    </source>
</evidence>
<proteinExistence type="predicted"/>
<dbReference type="FunFam" id="1.10.10.60:FF:000137">
    <property type="entry name" value="MYB DNA binding protein"/>
    <property type="match status" value="1"/>
</dbReference>
<keyword evidence="7" id="KW-1185">Reference proteome</keyword>
<dbReference type="GO" id="GO:0042803">
    <property type="term" value="F:protein homodimerization activity"/>
    <property type="evidence" value="ECO:0007669"/>
    <property type="project" value="InterPro"/>
</dbReference>
<evidence type="ECO:0000256" key="2">
    <source>
        <dbReference type="ARBA" id="ARBA00023242"/>
    </source>
</evidence>
<dbReference type="Gene3D" id="1.10.10.60">
    <property type="entry name" value="Homeodomain-like"/>
    <property type="match status" value="1"/>
</dbReference>
<dbReference type="PROSITE" id="PS51294">
    <property type="entry name" value="HTH_MYB"/>
    <property type="match status" value="1"/>
</dbReference>
<feature type="region of interest" description="Disordered" evidence="4">
    <location>
        <begin position="1"/>
        <end position="119"/>
    </location>
</feature>
<dbReference type="GO" id="GO:0003691">
    <property type="term" value="F:double-stranded telomeric DNA binding"/>
    <property type="evidence" value="ECO:0007669"/>
    <property type="project" value="TreeGrafter"/>
</dbReference>
<evidence type="ECO:0000256" key="3">
    <source>
        <dbReference type="ARBA" id="ARBA00023306"/>
    </source>
</evidence>
<organism evidence="6 7">
    <name type="scientific">Vermiconidia calcicola</name>
    <dbReference type="NCBI Taxonomy" id="1690605"/>
    <lineage>
        <taxon>Eukaryota</taxon>
        <taxon>Fungi</taxon>
        <taxon>Dikarya</taxon>
        <taxon>Ascomycota</taxon>
        <taxon>Pezizomycotina</taxon>
        <taxon>Dothideomycetes</taxon>
        <taxon>Dothideomycetidae</taxon>
        <taxon>Mycosphaerellales</taxon>
        <taxon>Extremaceae</taxon>
        <taxon>Vermiconidia</taxon>
    </lineage>
</organism>
<reference evidence="6 7" key="1">
    <citation type="submission" date="2023-06" db="EMBL/GenBank/DDBJ databases">
        <title>Black Yeasts Isolated from many extreme environments.</title>
        <authorList>
            <person name="Coleine C."/>
            <person name="Stajich J.E."/>
            <person name="Selbmann L."/>
        </authorList>
    </citation>
    <scope>NUCLEOTIDE SEQUENCE [LARGE SCALE GENOMIC DNA]</scope>
    <source>
        <strain evidence="6 7">CCFEE 5887</strain>
    </source>
</reference>
<keyword evidence="1" id="KW-0238">DNA-binding</keyword>
<feature type="compositionally biased region" description="Polar residues" evidence="4">
    <location>
        <begin position="28"/>
        <end position="39"/>
    </location>
</feature>
<dbReference type="EMBL" id="JAXLQG010000005">
    <property type="protein sequence ID" value="KAK5539730.1"/>
    <property type="molecule type" value="Genomic_DNA"/>
</dbReference>
<feature type="region of interest" description="Disordered" evidence="4">
    <location>
        <begin position="424"/>
        <end position="480"/>
    </location>
</feature>
<protein>
    <submittedName>
        <fullName evidence="6">TTAGGG repeat binding factor</fullName>
    </submittedName>
</protein>
<dbReference type="InterPro" id="IPR017930">
    <property type="entry name" value="Myb_dom"/>
</dbReference>
<gene>
    <name evidence="6" type="primary">TBF1</name>
    <name evidence="6" type="ORF">LTR25_003435</name>
</gene>
<feature type="compositionally biased region" description="Polar residues" evidence="4">
    <location>
        <begin position="439"/>
        <end position="453"/>
    </location>
</feature>
<keyword evidence="3" id="KW-0131">Cell cycle</keyword>
<dbReference type="SUPFAM" id="SSF46689">
    <property type="entry name" value="Homeodomain-like"/>
    <property type="match status" value="1"/>
</dbReference>
<evidence type="ECO:0000256" key="1">
    <source>
        <dbReference type="ARBA" id="ARBA00023125"/>
    </source>
</evidence>
<comment type="caution">
    <text evidence="6">The sequence shown here is derived from an EMBL/GenBank/DDBJ whole genome shotgun (WGS) entry which is preliminary data.</text>
</comment>
<evidence type="ECO:0000259" key="5">
    <source>
        <dbReference type="PROSITE" id="PS51294"/>
    </source>
</evidence>
<dbReference type="InterPro" id="IPR013867">
    <property type="entry name" value="Telomere_rpt-bd_fac_dimer_dom"/>
</dbReference>
<name>A0AAV9QCL3_9PEZI</name>
<dbReference type="PANTHER" id="PTHR47807">
    <property type="entry name" value="PROTEIN TBF1"/>
    <property type="match status" value="1"/>
</dbReference>
<feature type="region of interest" description="Disordered" evidence="4">
    <location>
        <begin position="636"/>
        <end position="668"/>
    </location>
</feature>
<dbReference type="PANTHER" id="PTHR47807:SF1">
    <property type="entry name" value="PROTEIN TBF1"/>
    <property type="match status" value="1"/>
</dbReference>
<feature type="domain" description="HTH myb-type" evidence="5">
    <location>
        <begin position="513"/>
        <end position="566"/>
    </location>
</feature>